<evidence type="ECO:0000256" key="10">
    <source>
        <dbReference type="ARBA" id="ARBA00047899"/>
    </source>
</evidence>
<keyword evidence="7" id="KW-0418">Kinase</keyword>
<comment type="similarity">
    <text evidence="1">Belongs to the protein kinase superfamily. RIO-type Ser/Thr kinase family.</text>
</comment>
<reference evidence="13" key="1">
    <citation type="submission" date="2020-05" db="EMBL/GenBank/DDBJ databases">
        <authorList>
            <person name="Chiriac C."/>
            <person name="Salcher M."/>
            <person name="Ghai R."/>
            <person name="Kavagutti S V."/>
        </authorList>
    </citation>
    <scope>NUCLEOTIDE SEQUENCE</scope>
</reference>
<evidence type="ECO:0000259" key="12">
    <source>
        <dbReference type="SMART" id="SM00090"/>
    </source>
</evidence>
<name>A0A6J6S5Q1_9ZZZZ</name>
<comment type="catalytic activity">
    <reaction evidence="10">
        <text>L-threonyl-[protein] + ATP = O-phospho-L-threonyl-[protein] + ADP + H(+)</text>
        <dbReference type="Rhea" id="RHEA:46608"/>
        <dbReference type="Rhea" id="RHEA-COMP:11060"/>
        <dbReference type="Rhea" id="RHEA-COMP:11605"/>
        <dbReference type="ChEBI" id="CHEBI:15378"/>
        <dbReference type="ChEBI" id="CHEBI:30013"/>
        <dbReference type="ChEBI" id="CHEBI:30616"/>
        <dbReference type="ChEBI" id="CHEBI:61977"/>
        <dbReference type="ChEBI" id="CHEBI:456216"/>
        <dbReference type="EC" id="2.7.11.1"/>
    </reaction>
</comment>
<gene>
    <name evidence="13" type="ORF">UFOPK2761_00440</name>
</gene>
<dbReference type="InterPro" id="IPR051272">
    <property type="entry name" value="RIO-type_Ser/Thr_kinase"/>
</dbReference>
<evidence type="ECO:0000256" key="2">
    <source>
        <dbReference type="ARBA" id="ARBA00012513"/>
    </source>
</evidence>
<evidence type="ECO:0000256" key="3">
    <source>
        <dbReference type="ARBA" id="ARBA00022527"/>
    </source>
</evidence>
<comment type="catalytic activity">
    <reaction evidence="11">
        <text>L-seryl-[protein] + ATP = O-phospho-L-seryl-[protein] + ADP + H(+)</text>
        <dbReference type="Rhea" id="RHEA:17989"/>
        <dbReference type="Rhea" id="RHEA-COMP:9863"/>
        <dbReference type="Rhea" id="RHEA-COMP:11604"/>
        <dbReference type="ChEBI" id="CHEBI:15378"/>
        <dbReference type="ChEBI" id="CHEBI:29999"/>
        <dbReference type="ChEBI" id="CHEBI:30616"/>
        <dbReference type="ChEBI" id="CHEBI:83421"/>
        <dbReference type="ChEBI" id="CHEBI:456216"/>
        <dbReference type="EC" id="2.7.11.1"/>
    </reaction>
</comment>
<evidence type="ECO:0000256" key="7">
    <source>
        <dbReference type="ARBA" id="ARBA00022777"/>
    </source>
</evidence>
<dbReference type="Pfam" id="PF01163">
    <property type="entry name" value="RIO1"/>
    <property type="match status" value="1"/>
</dbReference>
<dbReference type="InterPro" id="IPR000687">
    <property type="entry name" value="RIO_kinase"/>
</dbReference>
<proteinExistence type="inferred from homology"/>
<dbReference type="InterPro" id="IPR011009">
    <property type="entry name" value="Kinase-like_dom_sf"/>
</dbReference>
<organism evidence="13">
    <name type="scientific">freshwater metagenome</name>
    <dbReference type="NCBI Taxonomy" id="449393"/>
    <lineage>
        <taxon>unclassified sequences</taxon>
        <taxon>metagenomes</taxon>
        <taxon>ecological metagenomes</taxon>
    </lineage>
</organism>
<keyword evidence="6" id="KW-0547">Nucleotide-binding</keyword>
<evidence type="ECO:0000256" key="5">
    <source>
        <dbReference type="ARBA" id="ARBA00022723"/>
    </source>
</evidence>
<dbReference type="EC" id="2.7.11.1" evidence="2"/>
<dbReference type="AlphaFoldDB" id="A0A6J6S5Q1"/>
<dbReference type="InterPro" id="IPR018934">
    <property type="entry name" value="RIO_dom"/>
</dbReference>
<dbReference type="EMBL" id="CAEZYQ010000002">
    <property type="protein sequence ID" value="CAB4730111.1"/>
    <property type="molecule type" value="Genomic_DNA"/>
</dbReference>
<evidence type="ECO:0000256" key="6">
    <source>
        <dbReference type="ARBA" id="ARBA00022741"/>
    </source>
</evidence>
<evidence type="ECO:0000256" key="4">
    <source>
        <dbReference type="ARBA" id="ARBA00022679"/>
    </source>
</evidence>
<dbReference type="PANTHER" id="PTHR45723">
    <property type="entry name" value="SERINE/THREONINE-PROTEIN KINASE RIO1"/>
    <property type="match status" value="1"/>
</dbReference>
<feature type="domain" description="RIO kinase" evidence="12">
    <location>
        <begin position="89"/>
        <end position="348"/>
    </location>
</feature>
<keyword evidence="8" id="KW-0067">ATP-binding</keyword>
<evidence type="ECO:0000256" key="11">
    <source>
        <dbReference type="ARBA" id="ARBA00048679"/>
    </source>
</evidence>
<dbReference type="Gene3D" id="1.10.510.10">
    <property type="entry name" value="Transferase(Phosphotransferase) domain 1"/>
    <property type="match status" value="1"/>
</dbReference>
<keyword evidence="5" id="KW-0479">Metal-binding</keyword>
<sequence>MVRSTGVRPCLNERSVTCRRLSLACPQTTPTSCIGAPALTARHDWHDRSEEQYSSDHLLHLDTRREVDPLDGIDPSFLLDWHAVEDIDDDTQRWSTWLSVEPLSRGPEPRPDWVVTSQGAIDTELGILKTGKEADAYLLERAVPGSDALGESVVMVAKRYRSTEHRTFHRAATYTEGRSVKRSRDQRALKAGSTWGKIVAAGEWAVSEWEALKRCWLLGLPVPYPVQLDGQEILMEWITVEGEDGVETAPRLAQTRPGPALLASYYDQLRDALATMVQAGIVHGDLSPYNTLAAGERLVVIDLPQVVDLVGNANGMDFLLRDCRNMCRWFRARGLEVDEQELFGELMAHAF</sequence>
<keyword evidence="3" id="KW-0723">Serine/threonine-protein kinase</keyword>
<keyword evidence="9" id="KW-0460">Magnesium</keyword>
<accession>A0A6J6S5Q1</accession>
<evidence type="ECO:0000256" key="9">
    <source>
        <dbReference type="ARBA" id="ARBA00022842"/>
    </source>
</evidence>
<protein>
    <recommendedName>
        <fullName evidence="2">non-specific serine/threonine protein kinase</fullName>
        <ecNumber evidence="2">2.7.11.1</ecNumber>
    </recommendedName>
</protein>
<keyword evidence="4" id="KW-0808">Transferase</keyword>
<dbReference type="GO" id="GO:0005524">
    <property type="term" value="F:ATP binding"/>
    <property type="evidence" value="ECO:0007669"/>
    <property type="project" value="UniProtKB-KW"/>
</dbReference>
<dbReference type="SMART" id="SM00090">
    <property type="entry name" value="RIO"/>
    <property type="match status" value="1"/>
</dbReference>
<evidence type="ECO:0000256" key="8">
    <source>
        <dbReference type="ARBA" id="ARBA00022840"/>
    </source>
</evidence>
<evidence type="ECO:0000256" key="1">
    <source>
        <dbReference type="ARBA" id="ARBA00009196"/>
    </source>
</evidence>
<dbReference type="GO" id="GO:0046872">
    <property type="term" value="F:metal ion binding"/>
    <property type="evidence" value="ECO:0007669"/>
    <property type="project" value="UniProtKB-KW"/>
</dbReference>
<dbReference type="GO" id="GO:0004674">
    <property type="term" value="F:protein serine/threonine kinase activity"/>
    <property type="evidence" value="ECO:0007669"/>
    <property type="project" value="UniProtKB-KW"/>
</dbReference>
<dbReference type="SUPFAM" id="SSF56112">
    <property type="entry name" value="Protein kinase-like (PK-like)"/>
    <property type="match status" value="1"/>
</dbReference>
<dbReference type="Gene3D" id="3.30.200.20">
    <property type="entry name" value="Phosphorylase Kinase, domain 1"/>
    <property type="match status" value="1"/>
</dbReference>
<evidence type="ECO:0000313" key="13">
    <source>
        <dbReference type="EMBL" id="CAB4730111.1"/>
    </source>
</evidence>